<feature type="domain" description="FAD-dependent oxidoreductase 2 FAD-binding" evidence="7">
    <location>
        <begin position="68"/>
        <end position="504"/>
    </location>
</feature>
<evidence type="ECO:0000256" key="3">
    <source>
        <dbReference type="ARBA" id="ARBA00022827"/>
    </source>
</evidence>
<dbReference type="SUPFAM" id="SSF51905">
    <property type="entry name" value="FAD/NAD(P)-binding domain"/>
    <property type="match status" value="1"/>
</dbReference>
<sequence>MKNPDNLEGTGTREEGPQGPDRRGFLKTSLAMGIAATAGTFALNLGAAPAAEAPVKKKLPTKWDESYDVVVIGSGFAGLAAAAEAAGKGATVLILEKMPVYGGNSIINGGEYNAWTDKLKMRENFKLGVDSSDIHKADTLKGGDFYGSPELVEILTAESPKALDWMIDEGGLKLRPVLNRTGGHSQYRTHTCVEGVGKGFTEALRRIAEKRGAKMRLKAKVSWLWRKDVDSPVLGVELETGRGPVNIRARKAVVLASGGFGRDVPMRQVYNPSLNAGYNCTNHKGATGEMIRYAQAIGAEAIHMAFIQLYPYADPETGILDAPAVYPFRGPGYGIVYVNEKGVRFVNEQERRDVVSRAEMATGGKKTFSIFNEAMIPKMGTMEEAEKAVAAGRFVRAATLGELATKIGIDPAVLTETIKKHDGYLKAKKDPEFGKNITDVMISQEQGPYYAIAQWPAVHHTMGGLRVNKDTQVLDIWGKPIPRLYAAGEITGGLHGANRLGGNATPDATVFGRIAGLRAAAEKI</sequence>
<dbReference type="Proteomes" id="UP001238179">
    <property type="component" value="Chromosome"/>
</dbReference>
<dbReference type="PANTHER" id="PTHR43400">
    <property type="entry name" value="FUMARATE REDUCTASE"/>
    <property type="match status" value="1"/>
</dbReference>
<feature type="region of interest" description="Disordered" evidence="6">
    <location>
        <begin position="1"/>
        <end position="24"/>
    </location>
</feature>
<accession>A0AA48K8P1</accession>
<evidence type="ECO:0000313" key="8">
    <source>
        <dbReference type="EMBL" id="BDU72531.1"/>
    </source>
</evidence>
<evidence type="ECO:0000256" key="5">
    <source>
        <dbReference type="RuleBase" id="RU366062"/>
    </source>
</evidence>
<dbReference type="InterPro" id="IPR003953">
    <property type="entry name" value="FAD-dep_OxRdtase_2_FAD-bd"/>
</dbReference>
<keyword evidence="9" id="KW-1185">Reference proteome</keyword>
<dbReference type="GO" id="GO:0016491">
    <property type="term" value="F:oxidoreductase activity"/>
    <property type="evidence" value="ECO:0007669"/>
    <property type="project" value="UniProtKB-KW"/>
</dbReference>
<dbReference type="PANTHER" id="PTHR43400:SF7">
    <property type="entry name" value="FAD-DEPENDENT OXIDOREDUCTASE 2 FAD BINDING DOMAIN-CONTAINING PROTEIN"/>
    <property type="match status" value="1"/>
</dbReference>
<name>A0AA48K8P1_9BACT</name>
<dbReference type="NCBIfam" id="TIGR01813">
    <property type="entry name" value="flavo_cyto_c"/>
    <property type="match status" value="1"/>
</dbReference>
<evidence type="ECO:0000259" key="7">
    <source>
        <dbReference type="Pfam" id="PF00890"/>
    </source>
</evidence>
<keyword evidence="2 5" id="KW-0285">Flavoprotein</keyword>
<dbReference type="InterPro" id="IPR010960">
    <property type="entry name" value="Flavocytochrome_c"/>
</dbReference>
<dbReference type="InterPro" id="IPR027477">
    <property type="entry name" value="Succ_DH/fumarate_Rdtase_cat_sf"/>
</dbReference>
<keyword evidence="3 5" id="KW-0274">FAD</keyword>
<keyword evidence="4 5" id="KW-0560">Oxidoreductase</keyword>
<feature type="compositionally biased region" description="Basic and acidic residues" evidence="6">
    <location>
        <begin position="11"/>
        <end position="24"/>
    </location>
</feature>
<dbReference type="KEGG" id="msil:METEAL_17050"/>
<dbReference type="InterPro" id="IPR036188">
    <property type="entry name" value="FAD/NAD-bd_sf"/>
</dbReference>
<evidence type="ECO:0000256" key="6">
    <source>
        <dbReference type="SAM" id="MobiDB-lite"/>
    </source>
</evidence>
<proteinExistence type="inferred from homology"/>
<comment type="similarity">
    <text evidence="5">Belongs to the FAD-dependent oxidoreductase 2 family. FRD/SDH subfamily.</text>
</comment>
<dbReference type="PROSITE" id="PS51318">
    <property type="entry name" value="TAT"/>
    <property type="match status" value="1"/>
</dbReference>
<dbReference type="Gene3D" id="3.90.700.10">
    <property type="entry name" value="Succinate dehydrogenase/fumarate reductase flavoprotein, catalytic domain"/>
    <property type="match status" value="1"/>
</dbReference>
<dbReference type="AlphaFoldDB" id="A0AA48K8P1"/>
<dbReference type="InterPro" id="IPR050315">
    <property type="entry name" value="FAD-oxidoreductase_2"/>
</dbReference>
<dbReference type="EMBL" id="AP027080">
    <property type="protein sequence ID" value="BDU72531.1"/>
    <property type="molecule type" value="Genomic_DNA"/>
</dbReference>
<dbReference type="SUPFAM" id="SSF56425">
    <property type="entry name" value="Succinate dehydrogenase/fumarate reductase flavoprotein, catalytic domain"/>
    <property type="match status" value="1"/>
</dbReference>
<organism evidence="8 9">
    <name type="scientific">Mesoterricola silvestris</name>
    <dbReference type="NCBI Taxonomy" id="2927979"/>
    <lineage>
        <taxon>Bacteria</taxon>
        <taxon>Pseudomonadati</taxon>
        <taxon>Acidobacteriota</taxon>
        <taxon>Holophagae</taxon>
        <taxon>Holophagales</taxon>
        <taxon>Holophagaceae</taxon>
        <taxon>Mesoterricola</taxon>
    </lineage>
</organism>
<evidence type="ECO:0000256" key="4">
    <source>
        <dbReference type="ARBA" id="ARBA00023002"/>
    </source>
</evidence>
<dbReference type="RefSeq" id="WP_316415442.1">
    <property type="nucleotide sequence ID" value="NZ_AP027080.1"/>
</dbReference>
<evidence type="ECO:0000313" key="9">
    <source>
        <dbReference type="Proteomes" id="UP001238179"/>
    </source>
</evidence>
<protein>
    <recommendedName>
        <fullName evidence="7">FAD-dependent oxidoreductase 2 FAD-binding domain-containing protein</fullName>
    </recommendedName>
</protein>
<comment type="cofactor">
    <cofactor evidence="1">
        <name>FAD</name>
        <dbReference type="ChEBI" id="CHEBI:57692"/>
    </cofactor>
</comment>
<dbReference type="Gene3D" id="3.50.50.60">
    <property type="entry name" value="FAD/NAD(P)-binding domain"/>
    <property type="match status" value="1"/>
</dbReference>
<dbReference type="InterPro" id="IPR006311">
    <property type="entry name" value="TAT_signal"/>
</dbReference>
<gene>
    <name evidence="8" type="ORF">METEAL_17050</name>
</gene>
<dbReference type="Pfam" id="PF00890">
    <property type="entry name" value="FAD_binding_2"/>
    <property type="match status" value="1"/>
</dbReference>
<evidence type="ECO:0000256" key="1">
    <source>
        <dbReference type="ARBA" id="ARBA00001974"/>
    </source>
</evidence>
<reference evidence="9" key="1">
    <citation type="journal article" date="2023" name="Int. J. Syst. Evol. Microbiol.">
        <title>Mesoterricola silvestris gen. nov., sp. nov., Mesoterricola sediminis sp. nov., Geothrix oryzae sp. nov., Geothrix edaphica sp. nov., Geothrix rubra sp. nov., and Geothrix limicola sp. nov., six novel members of Acidobacteriota isolated from soils.</title>
        <authorList>
            <person name="Itoh H."/>
            <person name="Sugisawa Y."/>
            <person name="Mise K."/>
            <person name="Xu Z."/>
            <person name="Kuniyasu M."/>
            <person name="Ushijima N."/>
            <person name="Kawano K."/>
            <person name="Kobayashi E."/>
            <person name="Shiratori Y."/>
            <person name="Masuda Y."/>
            <person name="Senoo K."/>
        </authorList>
    </citation>
    <scope>NUCLEOTIDE SEQUENCE [LARGE SCALE GENOMIC DNA]</scope>
    <source>
        <strain evidence="9">W79</strain>
    </source>
</reference>
<evidence type="ECO:0000256" key="2">
    <source>
        <dbReference type="ARBA" id="ARBA00022630"/>
    </source>
</evidence>
<dbReference type="GO" id="GO:0010181">
    <property type="term" value="F:FMN binding"/>
    <property type="evidence" value="ECO:0007669"/>
    <property type="project" value="InterPro"/>
</dbReference>